<dbReference type="InterPro" id="IPR000399">
    <property type="entry name" value="TPP-bd_CS"/>
</dbReference>
<dbReference type="InterPro" id="IPR029035">
    <property type="entry name" value="DHS-like_NAD/FAD-binding_dom"/>
</dbReference>
<feature type="domain" description="Thiamine pyrophosphate enzyme N-terminal TPP-binding" evidence="7">
    <location>
        <begin position="3"/>
        <end position="115"/>
    </location>
</feature>
<feature type="region of interest" description="Disordered" evidence="4">
    <location>
        <begin position="561"/>
        <end position="605"/>
    </location>
</feature>
<dbReference type="AlphaFoldDB" id="A0A508X107"/>
<dbReference type="InterPro" id="IPR012001">
    <property type="entry name" value="Thiamin_PyroP_enz_TPP-bd_dom"/>
</dbReference>
<evidence type="ECO:0000256" key="3">
    <source>
        <dbReference type="RuleBase" id="RU362132"/>
    </source>
</evidence>
<dbReference type="RefSeq" id="WP_101793505.1">
    <property type="nucleotide sequence ID" value="NZ_CABFNB010000118.1"/>
</dbReference>
<dbReference type="EMBL" id="CABFNB010000118">
    <property type="protein sequence ID" value="VTZ63542.1"/>
    <property type="molecule type" value="Genomic_DNA"/>
</dbReference>
<organism evidence="8">
    <name type="scientific">Sinorhizobium medicae</name>
    <dbReference type="NCBI Taxonomy" id="110321"/>
    <lineage>
        <taxon>Bacteria</taxon>
        <taxon>Pseudomonadati</taxon>
        <taxon>Pseudomonadota</taxon>
        <taxon>Alphaproteobacteria</taxon>
        <taxon>Hyphomicrobiales</taxon>
        <taxon>Rhizobiaceae</taxon>
        <taxon>Sinorhizobium/Ensifer group</taxon>
        <taxon>Sinorhizobium</taxon>
    </lineage>
</organism>
<dbReference type="GO" id="GO:0000287">
    <property type="term" value="F:magnesium ion binding"/>
    <property type="evidence" value="ECO:0007669"/>
    <property type="project" value="InterPro"/>
</dbReference>
<dbReference type="InterPro" id="IPR047212">
    <property type="entry name" value="TPP_POXB-like"/>
</dbReference>
<dbReference type="GO" id="GO:0030976">
    <property type="term" value="F:thiamine pyrophosphate binding"/>
    <property type="evidence" value="ECO:0007669"/>
    <property type="project" value="InterPro"/>
</dbReference>
<evidence type="ECO:0000259" key="6">
    <source>
        <dbReference type="Pfam" id="PF02775"/>
    </source>
</evidence>
<dbReference type="InterPro" id="IPR029061">
    <property type="entry name" value="THDP-binding"/>
</dbReference>
<evidence type="ECO:0000259" key="5">
    <source>
        <dbReference type="Pfam" id="PF00205"/>
    </source>
</evidence>
<dbReference type="Proteomes" id="UP000507954">
    <property type="component" value="Unassembled WGS sequence"/>
</dbReference>
<feature type="domain" description="Thiamine pyrophosphate enzyme TPP-binding" evidence="6">
    <location>
        <begin position="387"/>
        <end position="533"/>
    </location>
</feature>
<dbReference type="Pfam" id="PF02775">
    <property type="entry name" value="TPP_enzyme_C"/>
    <property type="match status" value="1"/>
</dbReference>
<accession>A0A508X107</accession>
<dbReference type="InterPro" id="IPR012000">
    <property type="entry name" value="Thiamin_PyroP_enz_cen_dom"/>
</dbReference>
<proteinExistence type="inferred from homology"/>
<comment type="similarity">
    <text evidence="1 3">Belongs to the TPP enzyme family.</text>
</comment>
<sequence length="605" mass="65714">MPNASDILIETLIEWKVEVVFGLPGDGINGIMEALRRRQDRIRFVSVRHEQSAAFMACAYAKFTGRLGVCLATSGPGGTNLLTGLYDAKLDQMPVLAITGMQYHDLIETFSQQDVDLTRVFENVAVYNAQVNDAAHMENLANLACRSALSKRGVAHLSIANDVQERMAGGGRSRRNREGHMPSRYFEGRLVPREDDILRAADLLNAGRKVAILAGRGALEAKGLLRETADLLGAPVAKALLGKAVLPDDDPFTTGGIGILGTVPSQEIMQQCDTLLIVGSTFPYIEYYPKPNAATGIQIDHDPQRIGLRYPVEVGLVGAAGETLRMLNERLQRKADRTFLEQAQEKTRNWRRELRAMEGDRSSPLKPQAAVGAFGRRIAVNGIVVTDSGQNTELAARHVDLGADHKFAVSGALASMASGLPYAIAAGIAMPDRPVYAVVGDGGFAMQLGEFATAVRYEIPLKLLVIRNDMLNQIAWEQMMFLGNPQFACELPPIDFAAAAEAMGGRGFTIRSFDEIDGVLDQAFAAEGPVVIQALVDRYEPLMPPKMPEDYARNFRAALPQTPGHEKIEENLRHSSAGRKVTEEEPQAPHEAAPDTNTGDLPGIP</sequence>
<dbReference type="CDD" id="cd07039">
    <property type="entry name" value="TPP_PYR_POX"/>
    <property type="match status" value="1"/>
</dbReference>
<dbReference type="InterPro" id="IPR047210">
    <property type="entry name" value="TPP_PYR_POXB-like"/>
</dbReference>
<dbReference type="InterPro" id="IPR011766">
    <property type="entry name" value="TPP_enzyme_TPP-bd"/>
</dbReference>
<dbReference type="Pfam" id="PF02776">
    <property type="entry name" value="TPP_enzyme_N"/>
    <property type="match status" value="1"/>
</dbReference>
<evidence type="ECO:0000256" key="2">
    <source>
        <dbReference type="ARBA" id="ARBA00023052"/>
    </source>
</evidence>
<evidence type="ECO:0000259" key="7">
    <source>
        <dbReference type="Pfam" id="PF02776"/>
    </source>
</evidence>
<evidence type="ECO:0000256" key="4">
    <source>
        <dbReference type="SAM" id="MobiDB-lite"/>
    </source>
</evidence>
<dbReference type="SUPFAM" id="SSF52467">
    <property type="entry name" value="DHS-like NAD/FAD-binding domain"/>
    <property type="match status" value="1"/>
</dbReference>
<dbReference type="SUPFAM" id="SSF52518">
    <property type="entry name" value="Thiamin diphosphate-binding fold (THDP-binding)"/>
    <property type="match status" value="2"/>
</dbReference>
<evidence type="ECO:0000313" key="8">
    <source>
        <dbReference type="EMBL" id="VTZ63542.1"/>
    </source>
</evidence>
<dbReference type="PANTHER" id="PTHR42981">
    <property type="entry name" value="PYRUVATE DEHYDROGENASE [UBIQUINONE]"/>
    <property type="match status" value="1"/>
</dbReference>
<dbReference type="InterPro" id="IPR047211">
    <property type="entry name" value="POXB-like"/>
</dbReference>
<evidence type="ECO:0000256" key="1">
    <source>
        <dbReference type="ARBA" id="ARBA00007812"/>
    </source>
</evidence>
<dbReference type="FunFam" id="3.40.50.970:FF:000007">
    <property type="entry name" value="Acetolactate synthase"/>
    <property type="match status" value="1"/>
</dbReference>
<gene>
    <name evidence="8" type="ORF">EMEDMD4_500098</name>
</gene>
<dbReference type="Gene3D" id="3.40.50.1220">
    <property type="entry name" value="TPP-binding domain"/>
    <property type="match status" value="1"/>
</dbReference>
<dbReference type="Gene3D" id="3.40.50.970">
    <property type="match status" value="2"/>
</dbReference>
<reference evidence="8" key="1">
    <citation type="submission" date="2019-06" db="EMBL/GenBank/DDBJ databases">
        <authorList>
            <person name="Le Quere A."/>
            <person name="Colella S."/>
        </authorList>
    </citation>
    <scope>NUCLEOTIDE SEQUENCE</scope>
    <source>
        <strain evidence="8">EmedicaeMD41</strain>
    </source>
</reference>
<keyword evidence="2 3" id="KW-0786">Thiamine pyrophosphate</keyword>
<name>A0A508X107_9HYPH</name>
<dbReference type="GO" id="GO:0019752">
    <property type="term" value="P:carboxylic acid metabolic process"/>
    <property type="evidence" value="ECO:0007669"/>
    <property type="project" value="UniProtKB-ARBA"/>
</dbReference>
<dbReference type="CDD" id="cd02014">
    <property type="entry name" value="TPP_POX"/>
    <property type="match status" value="1"/>
</dbReference>
<dbReference type="PROSITE" id="PS00187">
    <property type="entry name" value="TPP_ENZYMES"/>
    <property type="match status" value="1"/>
</dbReference>
<feature type="domain" description="Thiamine pyrophosphate enzyme central" evidence="5">
    <location>
        <begin position="199"/>
        <end position="327"/>
    </location>
</feature>
<dbReference type="Pfam" id="PF00205">
    <property type="entry name" value="TPP_enzyme_M"/>
    <property type="match status" value="1"/>
</dbReference>
<dbReference type="PANTHER" id="PTHR42981:SF2">
    <property type="entry name" value="PYRUVATE DEHYDROGENASE [UBIQUINONE]"/>
    <property type="match status" value="1"/>
</dbReference>
<feature type="compositionally biased region" description="Basic and acidic residues" evidence="4">
    <location>
        <begin position="564"/>
        <end position="573"/>
    </location>
</feature>
<protein>
    <submittedName>
        <fullName evidence="8">Thiamine pyrophosphate protein domain protein TPP-binding</fullName>
    </submittedName>
</protein>
<dbReference type="GO" id="GO:0003824">
    <property type="term" value="F:catalytic activity"/>
    <property type="evidence" value="ECO:0007669"/>
    <property type="project" value="InterPro"/>
</dbReference>